<dbReference type="AlphaFoldDB" id="A0A4R1SAN5"/>
<evidence type="ECO:0000256" key="2">
    <source>
        <dbReference type="ARBA" id="ARBA00022448"/>
    </source>
</evidence>
<dbReference type="GO" id="GO:0022857">
    <property type="term" value="F:transmembrane transporter activity"/>
    <property type="evidence" value="ECO:0007669"/>
    <property type="project" value="InterPro"/>
</dbReference>
<dbReference type="RefSeq" id="WP_243662764.1">
    <property type="nucleotide sequence ID" value="NZ_SLUN01000002.1"/>
</dbReference>
<dbReference type="CDD" id="cd06579">
    <property type="entry name" value="TM_PBP1_transp_AraH_like"/>
    <property type="match status" value="1"/>
</dbReference>
<dbReference type="Pfam" id="PF02653">
    <property type="entry name" value="BPD_transp_2"/>
    <property type="match status" value="1"/>
</dbReference>
<keyword evidence="7 8" id="KW-0472">Membrane</keyword>
<dbReference type="PANTHER" id="PTHR32196">
    <property type="entry name" value="ABC TRANSPORTER PERMEASE PROTEIN YPHD-RELATED-RELATED"/>
    <property type="match status" value="1"/>
</dbReference>
<evidence type="ECO:0000256" key="5">
    <source>
        <dbReference type="ARBA" id="ARBA00022692"/>
    </source>
</evidence>
<organism evidence="9 10">
    <name type="scientific">Hydrogenispora ethanolica</name>
    <dbReference type="NCBI Taxonomy" id="1082276"/>
    <lineage>
        <taxon>Bacteria</taxon>
        <taxon>Bacillati</taxon>
        <taxon>Bacillota</taxon>
        <taxon>Hydrogenispora</taxon>
    </lineage>
</organism>
<evidence type="ECO:0000313" key="9">
    <source>
        <dbReference type="EMBL" id="TCL76284.1"/>
    </source>
</evidence>
<feature type="transmembrane region" description="Helical" evidence="8">
    <location>
        <begin position="293"/>
        <end position="315"/>
    </location>
</feature>
<comment type="subcellular location">
    <subcellularLocation>
        <location evidence="1">Cell membrane</location>
        <topology evidence="1">Multi-pass membrane protein</topology>
    </subcellularLocation>
</comment>
<dbReference type="GO" id="GO:0005886">
    <property type="term" value="C:plasma membrane"/>
    <property type="evidence" value="ECO:0007669"/>
    <property type="project" value="UniProtKB-SubCell"/>
</dbReference>
<evidence type="ECO:0000256" key="3">
    <source>
        <dbReference type="ARBA" id="ARBA00022475"/>
    </source>
</evidence>
<sequence>MAVKEEPSRSAPFSVWQNLKQLAPFLILLAMGSILTVLSPYFLTVDNLLAIGVQMAVIGIMVIGEMIVLIASGIDFSVGSVLALGGVISSVLLVKGVPEPLCILAGVLASASCGFVNGFLISKGKLPPFIATLGMMGVARGLALVISDGGVIFGFPKSFSWWGMGTIFGRLPVPIFLMAIVAFIGYLVLRYTRFGRLSYAIGSNMEATRLSGIQVDNYLMGYYTLSGLLAGFAGVVLSSRLNTGQPTAGSGYELDVIAACVMGGVSLRGGVGTVLGAIIGGLIMGLLRNGSNLLNISAFWQQVLVGVVIIGAVFWDQYRQRRPNSKNPTF</sequence>
<keyword evidence="2" id="KW-0813">Transport</keyword>
<dbReference type="PANTHER" id="PTHR32196:SF21">
    <property type="entry name" value="ABC TRANSPORTER PERMEASE PROTEIN YPHD-RELATED"/>
    <property type="match status" value="1"/>
</dbReference>
<keyword evidence="3" id="KW-1003">Cell membrane</keyword>
<evidence type="ECO:0000256" key="4">
    <source>
        <dbReference type="ARBA" id="ARBA00022519"/>
    </source>
</evidence>
<accession>A0A4R1SAN5</accession>
<keyword evidence="5 8" id="KW-0812">Transmembrane</keyword>
<gene>
    <name evidence="9" type="ORF">EDC14_100237</name>
</gene>
<feature type="transmembrane region" description="Helical" evidence="8">
    <location>
        <begin position="22"/>
        <end position="43"/>
    </location>
</feature>
<proteinExistence type="predicted"/>
<keyword evidence="10" id="KW-1185">Reference proteome</keyword>
<dbReference type="EMBL" id="SLUN01000002">
    <property type="protein sequence ID" value="TCL76284.1"/>
    <property type="molecule type" value="Genomic_DNA"/>
</dbReference>
<dbReference type="InterPro" id="IPR001851">
    <property type="entry name" value="ABC_transp_permease"/>
</dbReference>
<comment type="caution">
    <text evidence="9">The sequence shown here is derived from an EMBL/GenBank/DDBJ whole genome shotgun (WGS) entry which is preliminary data.</text>
</comment>
<evidence type="ECO:0000256" key="1">
    <source>
        <dbReference type="ARBA" id="ARBA00004651"/>
    </source>
</evidence>
<feature type="transmembrane region" description="Helical" evidence="8">
    <location>
        <begin position="133"/>
        <end position="155"/>
    </location>
</feature>
<feature type="transmembrane region" description="Helical" evidence="8">
    <location>
        <begin position="220"/>
        <end position="242"/>
    </location>
</feature>
<evidence type="ECO:0000256" key="7">
    <source>
        <dbReference type="ARBA" id="ARBA00023136"/>
    </source>
</evidence>
<keyword evidence="4" id="KW-0997">Cell inner membrane</keyword>
<feature type="transmembrane region" description="Helical" evidence="8">
    <location>
        <begin position="167"/>
        <end position="189"/>
    </location>
</feature>
<reference evidence="9 10" key="1">
    <citation type="submission" date="2019-03" db="EMBL/GenBank/DDBJ databases">
        <title>Genomic Encyclopedia of Type Strains, Phase IV (KMG-IV): sequencing the most valuable type-strain genomes for metagenomic binning, comparative biology and taxonomic classification.</title>
        <authorList>
            <person name="Goeker M."/>
        </authorList>
    </citation>
    <scope>NUCLEOTIDE SEQUENCE [LARGE SCALE GENOMIC DNA]</scope>
    <source>
        <strain evidence="9 10">LX-B</strain>
    </source>
</reference>
<feature type="transmembrane region" description="Helical" evidence="8">
    <location>
        <begin position="76"/>
        <end position="94"/>
    </location>
</feature>
<keyword evidence="6 8" id="KW-1133">Transmembrane helix</keyword>
<protein>
    <submittedName>
        <fullName evidence="9">Monosaccharide ABC transporter membrane protein (CUT2 family)</fullName>
    </submittedName>
</protein>
<feature type="transmembrane region" description="Helical" evidence="8">
    <location>
        <begin position="254"/>
        <end position="287"/>
    </location>
</feature>
<name>A0A4R1SAN5_HYDET</name>
<evidence type="ECO:0000313" key="10">
    <source>
        <dbReference type="Proteomes" id="UP000295008"/>
    </source>
</evidence>
<feature type="transmembrane region" description="Helical" evidence="8">
    <location>
        <begin position="101"/>
        <end position="121"/>
    </location>
</feature>
<evidence type="ECO:0000256" key="6">
    <source>
        <dbReference type="ARBA" id="ARBA00022989"/>
    </source>
</evidence>
<evidence type="ECO:0000256" key="8">
    <source>
        <dbReference type="SAM" id="Phobius"/>
    </source>
</evidence>
<feature type="transmembrane region" description="Helical" evidence="8">
    <location>
        <begin position="48"/>
        <end position="70"/>
    </location>
</feature>
<dbReference type="Proteomes" id="UP000295008">
    <property type="component" value="Unassembled WGS sequence"/>
</dbReference>